<dbReference type="SUPFAM" id="SSF54909">
    <property type="entry name" value="Dimeric alpha+beta barrel"/>
    <property type="match status" value="1"/>
</dbReference>
<dbReference type="Proteomes" id="UP000820669">
    <property type="component" value="Unassembled WGS sequence"/>
</dbReference>
<evidence type="ECO:0000256" key="3">
    <source>
        <dbReference type="ARBA" id="ARBA00023163"/>
    </source>
</evidence>
<reference evidence="6 7" key="1">
    <citation type="submission" date="2020-04" db="EMBL/GenBank/DDBJ databases">
        <authorList>
            <person name="Klaysubun C."/>
            <person name="Duangmal K."/>
            <person name="Lipun K."/>
        </authorList>
    </citation>
    <scope>NUCLEOTIDE SEQUENCE [LARGE SCALE GENOMIC DNA]</scope>
    <source>
        <strain evidence="6 7">K10HN5</strain>
    </source>
</reference>
<dbReference type="PROSITE" id="PS50956">
    <property type="entry name" value="HTH_ASNC_2"/>
    <property type="match status" value="1"/>
</dbReference>
<comment type="caution">
    <text evidence="6">The sequence shown here is derived from an EMBL/GenBank/DDBJ whole genome shotgun (WGS) entry which is preliminary data.</text>
</comment>
<evidence type="ECO:0000256" key="4">
    <source>
        <dbReference type="SAM" id="MobiDB-lite"/>
    </source>
</evidence>
<feature type="region of interest" description="Disordered" evidence="4">
    <location>
        <begin position="1"/>
        <end position="27"/>
    </location>
</feature>
<dbReference type="InterPro" id="IPR019887">
    <property type="entry name" value="Tscrpt_reg_AsnC/Lrp_C"/>
</dbReference>
<accession>A0ABX1SJV8</accession>
<feature type="domain" description="HTH asnC-type" evidence="5">
    <location>
        <begin position="30"/>
        <end position="90"/>
    </location>
</feature>
<evidence type="ECO:0000256" key="1">
    <source>
        <dbReference type="ARBA" id="ARBA00023015"/>
    </source>
</evidence>
<dbReference type="RefSeq" id="WP_169385371.1">
    <property type="nucleotide sequence ID" value="NZ_JAAXLA010000105.1"/>
</dbReference>
<keyword evidence="2" id="KW-0238">DNA-binding</keyword>
<dbReference type="Pfam" id="PF13404">
    <property type="entry name" value="HTH_AsnC-type"/>
    <property type="match status" value="1"/>
</dbReference>
<evidence type="ECO:0000256" key="2">
    <source>
        <dbReference type="ARBA" id="ARBA00023125"/>
    </source>
</evidence>
<organism evidence="6 7">
    <name type="scientific">Pseudonocardia acidicola</name>
    <dbReference type="NCBI Taxonomy" id="2724939"/>
    <lineage>
        <taxon>Bacteria</taxon>
        <taxon>Bacillati</taxon>
        <taxon>Actinomycetota</taxon>
        <taxon>Actinomycetes</taxon>
        <taxon>Pseudonocardiales</taxon>
        <taxon>Pseudonocardiaceae</taxon>
        <taxon>Pseudonocardia</taxon>
    </lineage>
</organism>
<dbReference type="InterPro" id="IPR036388">
    <property type="entry name" value="WH-like_DNA-bd_sf"/>
</dbReference>
<dbReference type="InterPro" id="IPR019888">
    <property type="entry name" value="Tscrpt_reg_AsnC-like"/>
</dbReference>
<dbReference type="PANTHER" id="PTHR30154:SF34">
    <property type="entry name" value="TRANSCRIPTIONAL REGULATOR AZLB"/>
    <property type="match status" value="1"/>
</dbReference>
<dbReference type="Gene3D" id="3.30.70.920">
    <property type="match status" value="1"/>
</dbReference>
<dbReference type="PANTHER" id="PTHR30154">
    <property type="entry name" value="LEUCINE-RESPONSIVE REGULATORY PROTEIN"/>
    <property type="match status" value="1"/>
</dbReference>
<proteinExistence type="predicted"/>
<dbReference type="Pfam" id="PF01037">
    <property type="entry name" value="AsnC_trans_reg"/>
    <property type="match status" value="1"/>
</dbReference>
<evidence type="ECO:0000313" key="6">
    <source>
        <dbReference type="EMBL" id="NMI01859.1"/>
    </source>
</evidence>
<sequence>MTENNSSAPKPTGRGRRASSAQDRAEVRSIDELDRAIIRILQKNGRTNNTDIAKELDVTETTIRKRIAQLLEDDMINVVAVPTPKAVGSSTSAIIGISVALQSIHRVSDQLRKCPEVRYVGMSAGRYDIMIEVFASDQEHLLEFVTDCLGSMDGITDVETSVILKVAKFSYEWEII</sequence>
<dbReference type="EMBL" id="JAAXLA010000105">
    <property type="protein sequence ID" value="NMI01859.1"/>
    <property type="molecule type" value="Genomic_DNA"/>
</dbReference>
<evidence type="ECO:0000313" key="7">
    <source>
        <dbReference type="Proteomes" id="UP000820669"/>
    </source>
</evidence>
<gene>
    <name evidence="6" type="ORF">HF526_31865</name>
</gene>
<dbReference type="InterPro" id="IPR011008">
    <property type="entry name" value="Dimeric_a/b-barrel"/>
</dbReference>
<dbReference type="InterPro" id="IPR000485">
    <property type="entry name" value="AsnC-type_HTH_dom"/>
</dbReference>
<dbReference type="InterPro" id="IPR036390">
    <property type="entry name" value="WH_DNA-bd_sf"/>
</dbReference>
<protein>
    <submittedName>
        <fullName evidence="6">Lrp/AsnC family transcriptional regulator</fullName>
    </submittedName>
</protein>
<dbReference type="Gene3D" id="1.10.10.10">
    <property type="entry name" value="Winged helix-like DNA-binding domain superfamily/Winged helix DNA-binding domain"/>
    <property type="match status" value="1"/>
</dbReference>
<keyword evidence="3" id="KW-0804">Transcription</keyword>
<keyword evidence="7" id="KW-1185">Reference proteome</keyword>
<evidence type="ECO:0000259" key="5">
    <source>
        <dbReference type="PROSITE" id="PS50956"/>
    </source>
</evidence>
<dbReference type="PRINTS" id="PR00033">
    <property type="entry name" value="HTHASNC"/>
</dbReference>
<keyword evidence="1" id="KW-0805">Transcription regulation</keyword>
<dbReference type="SUPFAM" id="SSF46785">
    <property type="entry name" value="Winged helix' DNA-binding domain"/>
    <property type="match status" value="1"/>
</dbReference>
<dbReference type="SMART" id="SM00344">
    <property type="entry name" value="HTH_ASNC"/>
    <property type="match status" value="1"/>
</dbReference>
<name>A0ABX1SJV8_9PSEU</name>